<keyword evidence="5" id="KW-1185">Reference proteome</keyword>
<dbReference type="HOGENOM" id="CLU_648022_0_0_1"/>
<feature type="compositionally biased region" description="Pro residues" evidence="2">
    <location>
        <begin position="412"/>
        <end position="424"/>
    </location>
</feature>
<dbReference type="RefSeq" id="XP_005787960.1">
    <property type="nucleotide sequence ID" value="XM_005787903.1"/>
</dbReference>
<dbReference type="PANTHER" id="PTHR10139">
    <property type="entry name" value="DOUBLE-STRAND BREAK REPAIR PROTEIN MRE11"/>
    <property type="match status" value="1"/>
</dbReference>
<dbReference type="SMART" id="SM01347">
    <property type="entry name" value="Mre11_DNA_bind"/>
    <property type="match status" value="1"/>
</dbReference>
<proteinExistence type="predicted"/>
<dbReference type="GO" id="GO:0006303">
    <property type="term" value="P:double-strand break repair via nonhomologous end joining"/>
    <property type="evidence" value="ECO:0007669"/>
    <property type="project" value="TreeGrafter"/>
</dbReference>
<name>A0A0D3KIE6_EMIH1</name>
<dbReference type="Gene3D" id="3.30.110.110">
    <property type="entry name" value="Mre11, capping domain"/>
    <property type="match status" value="1"/>
</dbReference>
<dbReference type="KEGG" id="ehx:EMIHUDRAFT_98533"/>
<evidence type="ECO:0000256" key="2">
    <source>
        <dbReference type="SAM" id="MobiDB-lite"/>
    </source>
</evidence>
<dbReference type="STRING" id="2903.R1FJ09"/>
<evidence type="ECO:0000313" key="4">
    <source>
        <dbReference type="EnsemblProtists" id="EOD35531"/>
    </source>
</evidence>
<feature type="compositionally biased region" description="Low complexity" evidence="2">
    <location>
        <begin position="376"/>
        <end position="402"/>
    </location>
</feature>
<dbReference type="GO" id="GO:0030870">
    <property type="term" value="C:Mre11 complex"/>
    <property type="evidence" value="ECO:0007669"/>
    <property type="project" value="TreeGrafter"/>
</dbReference>
<dbReference type="GO" id="GO:0000014">
    <property type="term" value="F:single-stranded DNA endodeoxyribonuclease activity"/>
    <property type="evidence" value="ECO:0007669"/>
    <property type="project" value="TreeGrafter"/>
</dbReference>
<dbReference type="InterPro" id="IPR038487">
    <property type="entry name" value="Mre11_capping_dom"/>
</dbReference>
<feature type="region of interest" description="Disordered" evidence="2">
    <location>
        <begin position="369"/>
        <end position="424"/>
    </location>
</feature>
<feature type="region of interest" description="Disordered" evidence="2">
    <location>
        <begin position="96"/>
        <end position="119"/>
    </location>
</feature>
<dbReference type="GO" id="GO:0000724">
    <property type="term" value="P:double-strand break repair via homologous recombination"/>
    <property type="evidence" value="ECO:0007669"/>
    <property type="project" value="TreeGrafter"/>
</dbReference>
<dbReference type="PANTHER" id="PTHR10139:SF1">
    <property type="entry name" value="DOUBLE-STRAND BREAK REPAIR PROTEIN MRE11"/>
    <property type="match status" value="1"/>
</dbReference>
<evidence type="ECO:0000256" key="1">
    <source>
        <dbReference type="ARBA" id="ARBA00022801"/>
    </source>
</evidence>
<dbReference type="eggNOG" id="KOG2310">
    <property type="taxonomic scope" value="Eukaryota"/>
</dbReference>
<feature type="region of interest" description="Disordered" evidence="2">
    <location>
        <begin position="270"/>
        <end position="289"/>
    </location>
</feature>
<dbReference type="GeneID" id="17280801"/>
<dbReference type="Proteomes" id="UP000013827">
    <property type="component" value="Unassembled WGS sequence"/>
</dbReference>
<dbReference type="SUPFAM" id="SSF56300">
    <property type="entry name" value="Metallo-dependent phosphatases"/>
    <property type="match status" value="1"/>
</dbReference>
<dbReference type="InterPro" id="IPR029052">
    <property type="entry name" value="Metallo-depent_PP-like"/>
</dbReference>
<keyword evidence="1" id="KW-0378">Hydrolase</keyword>
<organism evidence="4 5">
    <name type="scientific">Emiliania huxleyi (strain CCMP1516)</name>
    <dbReference type="NCBI Taxonomy" id="280463"/>
    <lineage>
        <taxon>Eukaryota</taxon>
        <taxon>Haptista</taxon>
        <taxon>Haptophyta</taxon>
        <taxon>Prymnesiophyceae</taxon>
        <taxon>Isochrysidales</taxon>
        <taxon>Noelaerhabdaceae</taxon>
        <taxon>Emiliania</taxon>
    </lineage>
</organism>
<dbReference type="GO" id="GO:0030145">
    <property type="term" value="F:manganese ion binding"/>
    <property type="evidence" value="ECO:0007669"/>
    <property type="project" value="InterPro"/>
</dbReference>
<dbReference type="InterPro" id="IPR041796">
    <property type="entry name" value="Mre11_N"/>
</dbReference>
<feature type="domain" description="Mre11 DNA-binding" evidence="3">
    <location>
        <begin position="189"/>
        <end position="345"/>
    </location>
</feature>
<dbReference type="EnsemblProtists" id="EOD35531">
    <property type="protein sequence ID" value="EOD35531"/>
    <property type="gene ID" value="EMIHUDRAFT_98533"/>
</dbReference>
<accession>A0A0D3KIE6</accession>
<dbReference type="GO" id="GO:0007095">
    <property type="term" value="P:mitotic G2 DNA damage checkpoint signaling"/>
    <property type="evidence" value="ECO:0007669"/>
    <property type="project" value="TreeGrafter"/>
</dbReference>
<dbReference type="AlphaFoldDB" id="A0A0D3KIE6"/>
<dbReference type="GO" id="GO:0000723">
    <property type="term" value="P:telomere maintenance"/>
    <property type="evidence" value="ECO:0007669"/>
    <property type="project" value="TreeGrafter"/>
</dbReference>
<dbReference type="GO" id="GO:0097552">
    <property type="term" value="P:mitochondrial double-strand break repair via homologous recombination"/>
    <property type="evidence" value="ECO:0007669"/>
    <property type="project" value="TreeGrafter"/>
</dbReference>
<dbReference type="CDD" id="cd00840">
    <property type="entry name" value="MPP_Mre11_N"/>
    <property type="match status" value="1"/>
</dbReference>
<protein>
    <recommendedName>
        <fullName evidence="3">Mre11 DNA-binding domain-containing protein</fullName>
    </recommendedName>
</protein>
<reference evidence="4" key="2">
    <citation type="submission" date="2024-10" db="UniProtKB">
        <authorList>
            <consortium name="EnsemblProtists"/>
        </authorList>
    </citation>
    <scope>IDENTIFICATION</scope>
</reference>
<reference evidence="5" key="1">
    <citation type="journal article" date="2013" name="Nature">
        <title>Pan genome of the phytoplankton Emiliania underpins its global distribution.</title>
        <authorList>
            <person name="Read B.A."/>
            <person name="Kegel J."/>
            <person name="Klute M.J."/>
            <person name="Kuo A."/>
            <person name="Lefebvre S.C."/>
            <person name="Maumus F."/>
            <person name="Mayer C."/>
            <person name="Miller J."/>
            <person name="Monier A."/>
            <person name="Salamov A."/>
            <person name="Young J."/>
            <person name="Aguilar M."/>
            <person name="Claverie J.M."/>
            <person name="Frickenhaus S."/>
            <person name="Gonzalez K."/>
            <person name="Herman E.K."/>
            <person name="Lin Y.C."/>
            <person name="Napier J."/>
            <person name="Ogata H."/>
            <person name="Sarno A.F."/>
            <person name="Shmutz J."/>
            <person name="Schroeder D."/>
            <person name="de Vargas C."/>
            <person name="Verret F."/>
            <person name="von Dassow P."/>
            <person name="Valentin K."/>
            <person name="Van de Peer Y."/>
            <person name="Wheeler G."/>
            <person name="Dacks J.B."/>
            <person name="Delwiche C.F."/>
            <person name="Dyhrman S.T."/>
            <person name="Glockner G."/>
            <person name="John U."/>
            <person name="Richards T."/>
            <person name="Worden A.Z."/>
            <person name="Zhang X."/>
            <person name="Grigoriev I.V."/>
            <person name="Allen A.E."/>
            <person name="Bidle K."/>
            <person name="Borodovsky M."/>
            <person name="Bowler C."/>
            <person name="Brownlee C."/>
            <person name="Cock J.M."/>
            <person name="Elias M."/>
            <person name="Gladyshev V.N."/>
            <person name="Groth M."/>
            <person name="Guda C."/>
            <person name="Hadaegh A."/>
            <person name="Iglesias-Rodriguez M.D."/>
            <person name="Jenkins J."/>
            <person name="Jones B.M."/>
            <person name="Lawson T."/>
            <person name="Leese F."/>
            <person name="Lindquist E."/>
            <person name="Lobanov A."/>
            <person name="Lomsadze A."/>
            <person name="Malik S.B."/>
            <person name="Marsh M.E."/>
            <person name="Mackinder L."/>
            <person name="Mock T."/>
            <person name="Mueller-Roeber B."/>
            <person name="Pagarete A."/>
            <person name="Parker M."/>
            <person name="Probert I."/>
            <person name="Quesneville H."/>
            <person name="Raines C."/>
            <person name="Rensing S.A."/>
            <person name="Riano-Pachon D.M."/>
            <person name="Richier S."/>
            <person name="Rokitta S."/>
            <person name="Shiraiwa Y."/>
            <person name="Soanes D.M."/>
            <person name="van der Giezen M."/>
            <person name="Wahlund T.M."/>
            <person name="Williams B."/>
            <person name="Wilson W."/>
            <person name="Wolfe G."/>
            <person name="Wurch L.L."/>
        </authorList>
    </citation>
    <scope>NUCLEOTIDE SEQUENCE</scope>
</reference>
<dbReference type="PaxDb" id="2903-EOD35531"/>
<evidence type="ECO:0000313" key="5">
    <source>
        <dbReference type="Proteomes" id="UP000013827"/>
    </source>
</evidence>
<dbReference type="GO" id="GO:0042138">
    <property type="term" value="P:meiotic DNA double-strand break formation"/>
    <property type="evidence" value="ECO:0007669"/>
    <property type="project" value="TreeGrafter"/>
</dbReference>
<dbReference type="Gene3D" id="3.60.21.10">
    <property type="match status" value="2"/>
</dbReference>
<dbReference type="InterPro" id="IPR007281">
    <property type="entry name" value="Mre11_DNA-bd"/>
</dbReference>
<sequence>MVLLAGDLFHDNKPSRRALQRCMEAPVLRDHCLGQREVVSDQTANFHDKYKSVNYEDSNYNVQLPVFSIHGNHDDPAGDGHIRDERLHRALERKEVSVARPSKDTDQWHERGAGDGKKGYIKESQLPSCMDIVVWGHEHKCEIGSGAGTEAVGNNFVVLQPGSTVATSLVEGESEDKHVGLLEVRGDQWKFTALPLETVRPFILKDVVEAAILELRERHTTTALTKAAENRAKFPLVRLRVDYSGYATCNPQRFGQRFVDKARKKAEAAAAAEARDEGTYDGGEPDDARTQIQSFVGAPPRVSRRISANLGESRRISAREFLQKGSKEQLRLLAEHELNTAVFEGYVEKENKSAISAAAKETFIEDMLAKQPHRTAPAAGAASSSAAGGGASAPPASSALSDAPDDSDDDAPAPPLPPPPPSPS</sequence>
<dbReference type="GO" id="GO:0035861">
    <property type="term" value="C:site of double-strand break"/>
    <property type="evidence" value="ECO:0007669"/>
    <property type="project" value="TreeGrafter"/>
</dbReference>
<evidence type="ECO:0000259" key="3">
    <source>
        <dbReference type="SMART" id="SM01347"/>
    </source>
</evidence>
<dbReference type="Pfam" id="PF04152">
    <property type="entry name" value="Mre11_DNA_bind"/>
    <property type="match status" value="1"/>
</dbReference>